<dbReference type="SUPFAM" id="SSF52047">
    <property type="entry name" value="RNI-like"/>
    <property type="match status" value="1"/>
</dbReference>
<evidence type="ECO:0008006" key="3">
    <source>
        <dbReference type="Google" id="ProtNLM"/>
    </source>
</evidence>
<gene>
    <name evidence="1" type="ORF">ANCCAN_24861</name>
</gene>
<evidence type="ECO:0000313" key="2">
    <source>
        <dbReference type="Proteomes" id="UP000252519"/>
    </source>
</evidence>
<proteinExistence type="predicted"/>
<dbReference type="AlphaFoldDB" id="A0A368FB15"/>
<dbReference type="EMBL" id="JOJR01001979">
    <property type="protein sequence ID" value="RCN29381.1"/>
    <property type="molecule type" value="Genomic_DNA"/>
</dbReference>
<reference evidence="1 2" key="1">
    <citation type="submission" date="2014-10" db="EMBL/GenBank/DDBJ databases">
        <title>Draft genome of the hookworm Ancylostoma caninum.</title>
        <authorList>
            <person name="Mitreva M."/>
        </authorList>
    </citation>
    <scope>NUCLEOTIDE SEQUENCE [LARGE SCALE GENOMIC DNA]</scope>
    <source>
        <strain evidence="1 2">Baltimore</strain>
    </source>
</reference>
<keyword evidence="2" id="KW-1185">Reference proteome</keyword>
<accession>A0A368FB15</accession>
<sequence>MLLEDLRLYPDVEAIEIERCRLTDSDLMEVDFVAASVKFLNLRGNELVHPWIFLPTKFPNVFHLDLRGNRLEGYITSVET</sequence>
<protein>
    <recommendedName>
        <fullName evidence="3">Leucine Rich repeat-containing domain protein</fullName>
    </recommendedName>
</protein>
<evidence type="ECO:0000313" key="1">
    <source>
        <dbReference type="EMBL" id="RCN29381.1"/>
    </source>
</evidence>
<name>A0A368FB15_ANCCA</name>
<comment type="caution">
    <text evidence="1">The sequence shown here is derived from an EMBL/GenBank/DDBJ whole genome shotgun (WGS) entry which is preliminary data.</text>
</comment>
<dbReference type="Proteomes" id="UP000252519">
    <property type="component" value="Unassembled WGS sequence"/>
</dbReference>
<organism evidence="1 2">
    <name type="scientific">Ancylostoma caninum</name>
    <name type="common">Dog hookworm</name>
    <dbReference type="NCBI Taxonomy" id="29170"/>
    <lineage>
        <taxon>Eukaryota</taxon>
        <taxon>Metazoa</taxon>
        <taxon>Ecdysozoa</taxon>
        <taxon>Nematoda</taxon>
        <taxon>Chromadorea</taxon>
        <taxon>Rhabditida</taxon>
        <taxon>Rhabditina</taxon>
        <taxon>Rhabditomorpha</taxon>
        <taxon>Strongyloidea</taxon>
        <taxon>Ancylostomatidae</taxon>
        <taxon>Ancylostomatinae</taxon>
        <taxon>Ancylostoma</taxon>
    </lineage>
</organism>